<dbReference type="Proteomes" id="UP000217199">
    <property type="component" value="Unassembled WGS sequence"/>
</dbReference>
<dbReference type="Pfam" id="PF20421">
    <property type="entry name" value="DHR-2_Lobe_C"/>
    <property type="match status" value="1"/>
</dbReference>
<dbReference type="PANTHER" id="PTHR45653:SF10">
    <property type="entry name" value="MYOBLAST CITY, ISOFORM B"/>
    <property type="match status" value="1"/>
</dbReference>
<evidence type="ECO:0000313" key="10">
    <source>
        <dbReference type="Proteomes" id="UP000217199"/>
    </source>
</evidence>
<dbReference type="STRING" id="2282107.A0A286UH86"/>
<dbReference type="InterPro" id="IPR046769">
    <property type="entry name" value="DOCKER_Lobe_A"/>
</dbReference>
<dbReference type="PROSITE" id="PS51651">
    <property type="entry name" value="DOCKER"/>
    <property type="match status" value="1"/>
</dbReference>
<accession>A0A286UH86</accession>
<dbReference type="InterPro" id="IPR043161">
    <property type="entry name" value="DOCK_C_lobe_A"/>
</dbReference>
<dbReference type="Pfam" id="PF20422">
    <property type="entry name" value="DHR-2_Lobe_B"/>
    <property type="match status" value="1"/>
</dbReference>
<feature type="region of interest" description="Disordered" evidence="6">
    <location>
        <begin position="505"/>
        <end position="555"/>
    </location>
</feature>
<dbReference type="InterPro" id="IPR027007">
    <property type="entry name" value="C2_DOCK-type_domain"/>
</dbReference>
<dbReference type="InterPro" id="IPR043162">
    <property type="entry name" value="DOCK_C_lobe_C"/>
</dbReference>
<dbReference type="GO" id="GO:0031267">
    <property type="term" value="F:small GTPase binding"/>
    <property type="evidence" value="ECO:0007669"/>
    <property type="project" value="TreeGrafter"/>
</dbReference>
<dbReference type="PROSITE" id="PS51650">
    <property type="entry name" value="C2_DOCK"/>
    <property type="match status" value="1"/>
</dbReference>
<evidence type="ECO:0000256" key="5">
    <source>
        <dbReference type="PROSITE-ProRule" id="PRU00983"/>
    </source>
</evidence>
<feature type="compositionally biased region" description="Polar residues" evidence="6">
    <location>
        <begin position="528"/>
        <end position="538"/>
    </location>
</feature>
<dbReference type="Gene3D" id="1.25.40.410">
    <property type="match status" value="1"/>
</dbReference>
<keyword evidence="3" id="KW-0597">Phosphoprotein</keyword>
<dbReference type="PANTHER" id="PTHR45653">
    <property type="entry name" value="DEDICATOR OF CYTOKINESIS"/>
    <property type="match status" value="1"/>
</dbReference>
<keyword evidence="2" id="KW-0963">Cytoplasm</keyword>
<comment type="subcellular location">
    <subcellularLocation>
        <location evidence="1">Cytoplasm</location>
    </subcellularLocation>
</comment>
<sequence>MLPSSATQRRGVWEPLSLIVYGYAVHPLSPGQRDTRVSGRTARLSTVTEGSEGEFSHRDVVSLEVGDEIYAFEKYTPKGKECEGVWYRGYVVCTTRRPPINWSAASDPSSSKATKAAETQQVFIGIFPASHIHVRDELSDAEGRLADMASQVNGRDPSIRREMETLKEEDEETDQGRKSFRLGPPPDQANSSRAGLPVYPPSLRSQSPAESQPFKPLPPRPSLKSGDDTASGQEQPIIDEIASALREWHNLMFLYLARRDYKLFYTVREHIEALHLGRRQLLAQTLSAEETVSLRRDCVGRLVSGNIVQNLDVIVRHPTWGGLVTVDVEGETDPRSWVSAVRMYAMQVALAYMDISPDSKMPTLGAAAEFTSPGSLATAAGSVFPDPGRPRGASRILGSLAPPQPTKPVSAKFYHVFLDLRAFVASPCSPGETAELYFSLYNKNDMRFVTEDFCAFLNHNGVLARDPSSRIRTLFTDLVQADIQEPIYLVCKIIRNGALKITNNFNSSTPVDNPRRGSESSYRDGLSHAQTRSDLTLNTPPPIAGRSGSVSEGSSAGNFRRPFGCAVLELSQLREFILDHGEAASQKEHTMPIYVSTNESIYSMLHQDIIAGNTKEYEKSPRAEMLAVSIKVFHGDAKTIVRENPSLLINVPLTARLGFPDVVFPGDIRNEMYIKLWSGEFFTSTSSARLSMTSFARGSISTSNNNVQVTVELRDHLGNTIERGISQGSGEPPVTQFHSIVFQRNNMPTFGELLKLQLPLNEPPNWHLYFTFRHRSSRDRPTTRGGVGELERPFAFSFLPLLPDSRAFLEDGSHTLILYRISAINQIPPSVYLSKLPWTSGNQRVEGISMDSDLIRMCPPIRDSLVIRSSLCSSKFTQNQVLLSLLNWNQIHDKEVLTTVLSKFTFVGEVEIVKFLRDIFDSLFAILISPSNLAGEMDNLVFNALVTVLGIVQDRRFSNFQPVLDVYIEQHFSCSSASTHMIQSLNRLVSDPSSSENAMALRAALKVWHYLIKFIVRSRELQKVKEAGIGGATTEHLETTFKRELQVHLSEINRMMSTTSPASIIGTQTIALQHFTSILPELAKVFPTVELVSIVTSFANSLGHAKGKVVIWKLIMYLQVVKGFLFDIPTSRSLLVEAVVIWIKPHFGRFDEYTQTSAGDSENARDNARVSWLESIRLCVTIIAVMLDRLQQNLVNPSIAMDRNLLRQEQDNVEYLLSLMPRLLDSYREFQNEDSIKALERTKSGQALASVVPISFPESYPFSLFAHAPATERELMGSSSQSMQVSVFNCTLAETAIVFLVLVLSSPKKDILNFLEASLEIEGKDNFANLISSFFKVACSVLDNEAFPNTWLNVNILAHKVLIKMADPVAQLLERDFIPEQEEVETFNKVIWKEALYMLLKLLSSDQLIIEEFSPQKRRAVWRLAGDIRGEGASILLRLWDALGWPEQISAEAGAVTRYGGYQVAMISLVGHVVNLCLSHHDQLRSNAVQILYSMIVSEYQLSGNFDDIENELVNKLDNLYMSDSKGDDISRTYFITQLRRLFDSSFVDEQLRQRVSNFLDSVDLFLELLLNVRALPEGEEFADDRVIATLRLMNFIRRIGRDEIYIKYVHQLVNMHLQSLNYVEAALTLKLHSDLHTWDLDSYVEPMEDLGLPRQSQFHRKETLCLLILDYLGKGKAWEKAIEICDDLIYQHSTVTYNYTRLAEILRHKAQLLELIVTDQRYYPDYFRVTFYGASFPVAIRNKQFIYRGYEWEKFGAFCERMLNKHPGSQLLRHMGEPPVDVKFGSEQYIQCTAVSPEPDKTLPIFNNPDVPTAVRMYHEHSGINVFSYQRPVTKRGLNGEEETWIIKTYLTTEETFPTVLRRSEVIDAHPLEISPLESALIDVEQRTRELNTLRVKYSNLAKSGQPVQTNALYMTLNSIVDSPSNGGGVTLYREAFLSPEYLSQNPERGDLMQRLREAIDDQVRVTDSCIKLHGSLCPTEMQNFHYTLERYFRSNFTEELNRMALDGIGSLTRLHERNRSQASNVTGVTARSKNFYLPPLQLGRSVVTPPPASPISVRTQTLVDNGASSGTNVAAINVPHSKQTPLQRNLAHLARHGFNGVAVGPGPGANSGSDTGLGLQMGTGDSITAGSPQGSYVNVASTIPAPSIASGAMSMVTSNIGSSIGSIKGRFSRLGSLNFGRHGREGRNGRDT</sequence>
<dbReference type="InterPro" id="IPR042455">
    <property type="entry name" value="DOCK_N_sub1"/>
</dbReference>
<dbReference type="CDD" id="cd08679">
    <property type="entry name" value="C2_DOCK180_related"/>
    <property type="match status" value="1"/>
</dbReference>
<dbReference type="OrthoDB" id="18896at2759"/>
<dbReference type="Pfam" id="PF16172">
    <property type="entry name" value="DOCK_N"/>
    <property type="match status" value="1"/>
</dbReference>
<dbReference type="GO" id="GO:0007264">
    <property type="term" value="P:small GTPase-mediated signal transduction"/>
    <property type="evidence" value="ECO:0007669"/>
    <property type="project" value="InterPro"/>
</dbReference>
<organism evidence="9 10">
    <name type="scientific">Pyrrhoderma noxium</name>
    <dbReference type="NCBI Taxonomy" id="2282107"/>
    <lineage>
        <taxon>Eukaryota</taxon>
        <taxon>Fungi</taxon>
        <taxon>Dikarya</taxon>
        <taxon>Basidiomycota</taxon>
        <taxon>Agaricomycotina</taxon>
        <taxon>Agaricomycetes</taxon>
        <taxon>Hymenochaetales</taxon>
        <taxon>Hymenochaetaceae</taxon>
        <taxon>Pyrrhoderma</taxon>
    </lineage>
</organism>
<protein>
    <submittedName>
        <fullName evidence="9">Cytoplasmic</fullName>
    </submittedName>
</protein>
<dbReference type="Pfam" id="PF14429">
    <property type="entry name" value="DOCK-C2"/>
    <property type="match status" value="1"/>
</dbReference>
<dbReference type="Gene3D" id="1.20.1270.350">
    <property type="entry name" value="Dedicator of cytokinesis N-terminal subdomain"/>
    <property type="match status" value="1"/>
</dbReference>
<dbReference type="Pfam" id="PF06920">
    <property type="entry name" value="DHR-2_Lobe_A"/>
    <property type="match status" value="1"/>
</dbReference>
<dbReference type="Gene3D" id="2.60.40.150">
    <property type="entry name" value="C2 domain"/>
    <property type="match status" value="1"/>
</dbReference>
<dbReference type="GO" id="GO:0005886">
    <property type="term" value="C:plasma membrane"/>
    <property type="evidence" value="ECO:0007669"/>
    <property type="project" value="TreeGrafter"/>
</dbReference>
<comment type="caution">
    <text evidence="9">The sequence shown here is derived from an EMBL/GenBank/DDBJ whole genome shotgun (WGS) entry which is preliminary data.</text>
</comment>
<evidence type="ECO:0000256" key="6">
    <source>
        <dbReference type="SAM" id="MobiDB-lite"/>
    </source>
</evidence>
<evidence type="ECO:0000256" key="2">
    <source>
        <dbReference type="ARBA" id="ARBA00022490"/>
    </source>
</evidence>
<comment type="similarity">
    <text evidence="5">Belongs to the DOCK family.</text>
</comment>
<dbReference type="CDD" id="cd11684">
    <property type="entry name" value="DHR2_DOCK"/>
    <property type="match status" value="1"/>
</dbReference>
<feature type="region of interest" description="Disordered" evidence="6">
    <location>
        <begin position="166"/>
        <end position="232"/>
    </location>
</feature>
<keyword evidence="4" id="KW-0344">Guanine-nucleotide releasing factor</keyword>
<dbReference type="InterPro" id="IPR027357">
    <property type="entry name" value="DOCKER_dom"/>
</dbReference>
<evidence type="ECO:0000259" key="7">
    <source>
        <dbReference type="PROSITE" id="PS51650"/>
    </source>
</evidence>
<dbReference type="Pfam" id="PF23554">
    <property type="entry name" value="TPR_DOCK"/>
    <property type="match status" value="2"/>
</dbReference>
<evidence type="ECO:0000256" key="3">
    <source>
        <dbReference type="ARBA" id="ARBA00022553"/>
    </source>
</evidence>
<feature type="domain" description="C2 DOCK-type" evidence="7">
    <location>
        <begin position="669"/>
        <end position="872"/>
    </location>
</feature>
<dbReference type="InterPro" id="IPR026791">
    <property type="entry name" value="DOCK"/>
</dbReference>
<evidence type="ECO:0000313" key="9">
    <source>
        <dbReference type="EMBL" id="PAV18947.1"/>
    </source>
</evidence>
<dbReference type="InterPro" id="IPR035892">
    <property type="entry name" value="C2_domain_sf"/>
</dbReference>
<gene>
    <name evidence="9" type="ORF">PNOK_0579000</name>
</gene>
<name>A0A286UH86_9AGAM</name>
<dbReference type="InParanoid" id="A0A286UH86"/>
<proteinExistence type="inferred from homology"/>
<dbReference type="EMBL" id="NBII01000005">
    <property type="protein sequence ID" value="PAV18947.1"/>
    <property type="molecule type" value="Genomic_DNA"/>
</dbReference>
<evidence type="ECO:0000259" key="8">
    <source>
        <dbReference type="PROSITE" id="PS51651"/>
    </source>
</evidence>
<dbReference type="InterPro" id="IPR046773">
    <property type="entry name" value="DOCKER_Lobe_C"/>
</dbReference>
<dbReference type="InterPro" id="IPR056372">
    <property type="entry name" value="TPR_DOCK"/>
</dbReference>
<dbReference type="GO" id="GO:0005737">
    <property type="term" value="C:cytoplasm"/>
    <property type="evidence" value="ECO:0007669"/>
    <property type="project" value="UniProtKB-SubCell"/>
</dbReference>
<dbReference type="GO" id="GO:0005085">
    <property type="term" value="F:guanyl-nucleotide exchange factor activity"/>
    <property type="evidence" value="ECO:0007669"/>
    <property type="project" value="UniProtKB-KW"/>
</dbReference>
<feature type="domain" description="DOCKER" evidence="8">
    <location>
        <begin position="1597"/>
        <end position="2010"/>
    </location>
</feature>
<evidence type="ECO:0000256" key="1">
    <source>
        <dbReference type="ARBA" id="ARBA00004496"/>
    </source>
</evidence>
<evidence type="ECO:0000256" key="4">
    <source>
        <dbReference type="ARBA" id="ARBA00022658"/>
    </source>
</evidence>
<feature type="compositionally biased region" description="Basic and acidic residues" evidence="6">
    <location>
        <begin position="513"/>
        <end position="526"/>
    </location>
</feature>
<dbReference type="InterPro" id="IPR032376">
    <property type="entry name" value="DOCK_N"/>
</dbReference>
<dbReference type="InterPro" id="IPR046770">
    <property type="entry name" value="DOCKER_Lobe_B"/>
</dbReference>
<dbReference type="Gene3D" id="1.20.58.740">
    <property type="match status" value="1"/>
</dbReference>
<keyword evidence="10" id="KW-1185">Reference proteome</keyword>
<reference evidence="9 10" key="1">
    <citation type="journal article" date="2017" name="Mol. Ecol.">
        <title>Comparative and population genomic landscape of Phellinus noxius: A hypervariable fungus causing root rot in trees.</title>
        <authorList>
            <person name="Chung C.L."/>
            <person name="Lee T.J."/>
            <person name="Akiba M."/>
            <person name="Lee H.H."/>
            <person name="Kuo T.H."/>
            <person name="Liu D."/>
            <person name="Ke H.M."/>
            <person name="Yokoi T."/>
            <person name="Roa M.B."/>
            <person name="Lu M.J."/>
            <person name="Chang Y.Y."/>
            <person name="Ann P.J."/>
            <person name="Tsai J.N."/>
            <person name="Chen C.Y."/>
            <person name="Tzean S.S."/>
            <person name="Ota Y."/>
            <person name="Hattori T."/>
            <person name="Sahashi N."/>
            <person name="Liou R.F."/>
            <person name="Kikuchi T."/>
            <person name="Tsai I.J."/>
        </authorList>
    </citation>
    <scope>NUCLEOTIDE SEQUENCE [LARGE SCALE GENOMIC DNA]</scope>
    <source>
        <strain evidence="9 10">FFPRI411160</strain>
    </source>
</reference>